<dbReference type="Pfam" id="PF01266">
    <property type="entry name" value="DAO"/>
    <property type="match status" value="1"/>
</dbReference>
<dbReference type="OrthoDB" id="498204at2759"/>
<feature type="domain" description="FAD dependent oxidoreductase" evidence="9">
    <location>
        <begin position="59"/>
        <end position="460"/>
    </location>
</feature>
<dbReference type="EC" id="1.1.99.2" evidence="7"/>
<keyword evidence="4" id="KW-0560">Oxidoreductase</keyword>
<name>A0A9N9MGX5_9CUCU</name>
<proteinExistence type="inferred from homology"/>
<evidence type="ECO:0000256" key="3">
    <source>
        <dbReference type="ARBA" id="ARBA00022827"/>
    </source>
</evidence>
<evidence type="ECO:0000313" key="10">
    <source>
        <dbReference type="EMBL" id="CAG9761877.1"/>
    </source>
</evidence>
<dbReference type="NCBIfam" id="NF008726">
    <property type="entry name" value="PRK11728.1"/>
    <property type="match status" value="1"/>
</dbReference>
<dbReference type="Gene3D" id="3.30.9.10">
    <property type="entry name" value="D-Amino Acid Oxidase, subunit A, domain 2"/>
    <property type="match status" value="1"/>
</dbReference>
<gene>
    <name evidence="10" type="ORF">CEUTPL_LOCUS2570</name>
</gene>
<keyword evidence="3" id="KW-0274">FAD</keyword>
<dbReference type="AlphaFoldDB" id="A0A9N9MGX5"/>
<dbReference type="SUPFAM" id="SSF51905">
    <property type="entry name" value="FAD/NAD(P)-binding domain"/>
    <property type="match status" value="1"/>
</dbReference>
<evidence type="ECO:0000256" key="6">
    <source>
        <dbReference type="ARBA" id="ARBA00037941"/>
    </source>
</evidence>
<dbReference type="Gene3D" id="3.50.50.60">
    <property type="entry name" value="FAD/NAD(P)-binding domain"/>
    <property type="match status" value="1"/>
</dbReference>
<comment type="cofactor">
    <cofactor evidence="1">
        <name>FAD</name>
        <dbReference type="ChEBI" id="CHEBI:57692"/>
    </cofactor>
</comment>
<dbReference type="InterPro" id="IPR006076">
    <property type="entry name" value="FAD-dep_OxRdtase"/>
</dbReference>
<dbReference type="GO" id="GO:0047545">
    <property type="term" value="F:(S)-2-hydroxyglutarate dehydrogenase activity"/>
    <property type="evidence" value="ECO:0007669"/>
    <property type="project" value="UniProtKB-EC"/>
</dbReference>
<dbReference type="EMBL" id="OU892287">
    <property type="protein sequence ID" value="CAG9761877.1"/>
    <property type="molecule type" value="Genomic_DNA"/>
</dbReference>
<accession>A0A9N9MGX5</accession>
<dbReference type="InterPro" id="IPR036188">
    <property type="entry name" value="FAD/NAD-bd_sf"/>
</dbReference>
<dbReference type="Proteomes" id="UP001152799">
    <property type="component" value="Chromosome 11"/>
</dbReference>
<comment type="similarity">
    <text evidence="6">Belongs to the L2HGDH family.</text>
</comment>
<keyword evidence="11" id="KW-1185">Reference proteome</keyword>
<dbReference type="PANTHER" id="PTHR43104">
    <property type="entry name" value="L-2-HYDROXYGLUTARATE DEHYDROGENASE, MITOCHONDRIAL"/>
    <property type="match status" value="1"/>
</dbReference>
<dbReference type="PANTHER" id="PTHR43104:SF2">
    <property type="entry name" value="L-2-HYDROXYGLUTARATE DEHYDROGENASE, MITOCHONDRIAL"/>
    <property type="match status" value="1"/>
</dbReference>
<evidence type="ECO:0000256" key="5">
    <source>
        <dbReference type="ARBA" id="ARBA00036066"/>
    </source>
</evidence>
<evidence type="ECO:0000256" key="2">
    <source>
        <dbReference type="ARBA" id="ARBA00022630"/>
    </source>
</evidence>
<evidence type="ECO:0000259" key="9">
    <source>
        <dbReference type="Pfam" id="PF01266"/>
    </source>
</evidence>
<reference evidence="10" key="1">
    <citation type="submission" date="2022-01" db="EMBL/GenBank/DDBJ databases">
        <authorList>
            <person name="King R."/>
        </authorList>
    </citation>
    <scope>NUCLEOTIDE SEQUENCE</scope>
</reference>
<comment type="catalytic activity">
    <reaction evidence="5">
        <text>(S)-2-hydroxyglutarate + A = 2-oxoglutarate + AH2</text>
        <dbReference type="Rhea" id="RHEA:21252"/>
        <dbReference type="ChEBI" id="CHEBI:13193"/>
        <dbReference type="ChEBI" id="CHEBI:16782"/>
        <dbReference type="ChEBI" id="CHEBI:16810"/>
        <dbReference type="ChEBI" id="CHEBI:17499"/>
        <dbReference type="EC" id="1.1.99.2"/>
    </reaction>
</comment>
<evidence type="ECO:0000256" key="4">
    <source>
        <dbReference type="ARBA" id="ARBA00023002"/>
    </source>
</evidence>
<organism evidence="10 11">
    <name type="scientific">Ceutorhynchus assimilis</name>
    <name type="common">cabbage seed weevil</name>
    <dbReference type="NCBI Taxonomy" id="467358"/>
    <lineage>
        <taxon>Eukaryota</taxon>
        <taxon>Metazoa</taxon>
        <taxon>Ecdysozoa</taxon>
        <taxon>Arthropoda</taxon>
        <taxon>Hexapoda</taxon>
        <taxon>Insecta</taxon>
        <taxon>Pterygota</taxon>
        <taxon>Neoptera</taxon>
        <taxon>Endopterygota</taxon>
        <taxon>Coleoptera</taxon>
        <taxon>Polyphaga</taxon>
        <taxon>Cucujiformia</taxon>
        <taxon>Curculionidae</taxon>
        <taxon>Ceutorhynchinae</taxon>
        <taxon>Ceutorhynchus</taxon>
    </lineage>
</organism>
<evidence type="ECO:0000313" key="11">
    <source>
        <dbReference type="Proteomes" id="UP001152799"/>
    </source>
</evidence>
<evidence type="ECO:0000256" key="8">
    <source>
        <dbReference type="ARBA" id="ARBA00041137"/>
    </source>
</evidence>
<protein>
    <recommendedName>
        <fullName evidence="8">L-2-hydroxyglutarate dehydrogenase, mitochondrial</fullName>
        <ecNumber evidence="7">1.1.99.2</ecNumber>
    </recommendedName>
</protein>
<sequence length="468" mass="52124">MKKLQIDFDFFFELLAIMSYLARFFGGLFVVSGKPKLILCEGAKSIERSLGTSTTREYDVVVVGGGIVGAASARELKLRHPKLKMAILEKENELAKHQTGHNSGVIHAGIYYKPGSLKAKLCVEGMQLMYKYCDEKKIPYKKVGKLIVATDEVEVKRLEELHQRAIENKVPDIKLIKGVEEIKKIEPHCVGLQALWSPHTGIIDYSIVTQQYGIDFKEKGGEVYLNFEVNKFEKSQDPKYPVLIQSKDGQNVKSKYVLTCGGLQSDKLAELSGCPRSPRIVPFRGEYLLLNPEKAHMIRGNIYPVPDPRFPFLGVHFTPRMDGSVWLGPNAVLAFKREGYTWADINISELADSISYPGFIKLALKFMFAGAQEVIKSAIPSLQVKSLQKFVPEISAKDVERGPAGVRAQALDISGNLIEDFVFDMYKDGDDSIGSRVLHCRNAPSPGATSSLAIAKMMVEKIESEFEI</sequence>
<keyword evidence="2" id="KW-0285">Flavoprotein</keyword>
<evidence type="ECO:0000256" key="1">
    <source>
        <dbReference type="ARBA" id="ARBA00001974"/>
    </source>
</evidence>
<evidence type="ECO:0000256" key="7">
    <source>
        <dbReference type="ARBA" id="ARBA00038878"/>
    </source>
</evidence>